<protein>
    <submittedName>
        <fullName evidence="2">Uncharacterized protein</fullName>
    </submittedName>
</protein>
<feature type="region of interest" description="Disordered" evidence="1">
    <location>
        <begin position="170"/>
        <end position="192"/>
    </location>
</feature>
<evidence type="ECO:0000313" key="2">
    <source>
        <dbReference type="EMBL" id="PIL34731.1"/>
    </source>
</evidence>
<dbReference type="AlphaFoldDB" id="A0A2G8SLV4"/>
<evidence type="ECO:0000313" key="3">
    <source>
        <dbReference type="Proteomes" id="UP000230002"/>
    </source>
</evidence>
<keyword evidence="3" id="KW-1185">Reference proteome</keyword>
<reference evidence="2 3" key="1">
    <citation type="journal article" date="2015" name="Sci. Rep.">
        <title>Chromosome-level genome map provides insights into diverse defense mechanisms in the medicinal fungus Ganoderma sinense.</title>
        <authorList>
            <person name="Zhu Y."/>
            <person name="Xu J."/>
            <person name="Sun C."/>
            <person name="Zhou S."/>
            <person name="Xu H."/>
            <person name="Nelson D.R."/>
            <person name="Qian J."/>
            <person name="Song J."/>
            <person name="Luo H."/>
            <person name="Xiang L."/>
            <person name="Li Y."/>
            <person name="Xu Z."/>
            <person name="Ji A."/>
            <person name="Wang L."/>
            <person name="Lu S."/>
            <person name="Hayward A."/>
            <person name="Sun W."/>
            <person name="Li X."/>
            <person name="Schwartz D.C."/>
            <person name="Wang Y."/>
            <person name="Chen S."/>
        </authorList>
    </citation>
    <scope>NUCLEOTIDE SEQUENCE [LARGE SCALE GENOMIC DNA]</scope>
    <source>
        <strain evidence="2 3">ZZ0214-1</strain>
    </source>
</reference>
<feature type="region of interest" description="Disordered" evidence="1">
    <location>
        <begin position="219"/>
        <end position="246"/>
    </location>
</feature>
<dbReference type="Proteomes" id="UP000230002">
    <property type="component" value="Unassembled WGS sequence"/>
</dbReference>
<feature type="region of interest" description="Disordered" evidence="1">
    <location>
        <begin position="599"/>
        <end position="633"/>
    </location>
</feature>
<proteinExistence type="predicted"/>
<accession>A0A2G8SLV4</accession>
<comment type="caution">
    <text evidence="2">The sequence shown here is derived from an EMBL/GenBank/DDBJ whole genome shotgun (WGS) entry which is preliminary data.</text>
</comment>
<feature type="compositionally biased region" description="Polar residues" evidence="1">
    <location>
        <begin position="234"/>
        <end position="243"/>
    </location>
</feature>
<feature type="region of interest" description="Disordered" evidence="1">
    <location>
        <begin position="92"/>
        <end position="154"/>
    </location>
</feature>
<evidence type="ECO:0000256" key="1">
    <source>
        <dbReference type="SAM" id="MobiDB-lite"/>
    </source>
</evidence>
<feature type="region of interest" description="Disordered" evidence="1">
    <location>
        <begin position="847"/>
        <end position="899"/>
    </location>
</feature>
<organism evidence="2 3">
    <name type="scientific">Ganoderma sinense ZZ0214-1</name>
    <dbReference type="NCBI Taxonomy" id="1077348"/>
    <lineage>
        <taxon>Eukaryota</taxon>
        <taxon>Fungi</taxon>
        <taxon>Dikarya</taxon>
        <taxon>Basidiomycota</taxon>
        <taxon>Agaricomycotina</taxon>
        <taxon>Agaricomycetes</taxon>
        <taxon>Polyporales</taxon>
        <taxon>Polyporaceae</taxon>
        <taxon>Ganoderma</taxon>
    </lineage>
</organism>
<name>A0A2G8SLV4_9APHY</name>
<feature type="region of interest" description="Disordered" evidence="1">
    <location>
        <begin position="706"/>
        <end position="733"/>
    </location>
</feature>
<sequence length="899" mass="87700">METLSSKPISSDGPPLDQGKQMEIRVGPANLNKRFSTSWRQKISPAARDRESTGVGQPGQGRVQVAAEAVEGAEVTKPSSPHKLRSLVAFMSRRKSGAPRPVSAPPNLPLDSVETGTPQPKLTTSPPVAVSPSAPATVSPSAPAAATPASPQSNVNRACSCAVCTRSLAPGAGQEPAQTTTSPRATAAAPSSTALHPTFAAFLEKAALAEAASVRPAGVNATATNPPRQPAQRCPSTTSSRVSSRLHPDCNNPACVSAIRQIRAVRSLKKEFAKAKIQMDYHSTLKALDGPLSAAYQVLLECEYKSIMARVNRVAVVLKRMEGLPVNNQNVIAQYRTLLRLSGMETSTAPASALTGIGIPQRQSACAGGGLTQAGGYAHTAGYTPAGGYTSMAGRGPTPDLSSLNAWYALLAARYAYPPTAGHPHPAYYASDPAERMLAARGAPTVGYTPTLGHTLAVRSVPAAGAPPAAGHNLGAPGPTPVAANVPAAGAIPVVGPAPAVRYPPAPAGPAPAAGPTPAAGAVAVQARPMSAPVGPMLAVGPTPAIRPPAGAGPGTPAVGNISPAGLGFMPATGSMPMPAAGSTPAAVPAPAAVRLNPAVQPSPTAWPMPVAGPAPATQSTAQTPGPAPGPRLMPVVGNSSTAGPIPAVQVGPTLTAALALAPRLGPNTAAGAAAPAVGHIPQAATGPTPAPAAGSPSPLAAVPALTSSTGPTPGPAARSMPGPAGGVGPMPTASVRCAPGPAPAGNGNGNSLAAVSGPVPSVGPAPMPAVRHIPGTAAGSAPAPGPVAVTGSIAGPGLGPMPAPRAGPQAATGTGTLVGFRVTPAVGPMPSAPQAVRVASTLASAVGPTGSAVPSQVQVQPPASAAAASAPGSTGTPTSPGHMPAIGSMSAASSGSVL</sequence>
<feature type="compositionally biased region" description="Low complexity" evidence="1">
    <location>
        <begin position="176"/>
        <end position="192"/>
    </location>
</feature>
<feature type="compositionally biased region" description="Low complexity" evidence="1">
    <location>
        <begin position="123"/>
        <end position="151"/>
    </location>
</feature>
<dbReference type="EMBL" id="AYKW01000005">
    <property type="protein sequence ID" value="PIL34731.1"/>
    <property type="molecule type" value="Genomic_DNA"/>
</dbReference>
<feature type="region of interest" description="Disordered" evidence="1">
    <location>
        <begin position="1"/>
        <end position="62"/>
    </location>
</feature>
<dbReference type="STRING" id="1077348.A0A2G8SLV4"/>
<feature type="compositionally biased region" description="Low complexity" evidence="1">
    <location>
        <begin position="888"/>
        <end position="899"/>
    </location>
</feature>
<feature type="compositionally biased region" description="Low complexity" evidence="1">
    <location>
        <begin position="851"/>
        <end position="881"/>
    </location>
</feature>
<gene>
    <name evidence="2" type="ORF">GSI_03512</name>
</gene>